<dbReference type="EMBL" id="AP017624">
    <property type="protein sequence ID" value="BAV40636.1"/>
    <property type="molecule type" value="Genomic_DNA"/>
</dbReference>
<proteinExistence type="predicted"/>
<organism evidence="2 3">
    <name type="scientific">Mycobacterium ulcerans subsp. shinshuense</name>
    <dbReference type="NCBI Taxonomy" id="1124626"/>
    <lineage>
        <taxon>Bacteria</taxon>
        <taxon>Bacillati</taxon>
        <taxon>Actinomycetota</taxon>
        <taxon>Actinomycetes</taxon>
        <taxon>Mycobacteriales</taxon>
        <taxon>Mycobacteriaceae</taxon>
        <taxon>Mycobacterium</taxon>
        <taxon>Mycobacterium ulcerans group</taxon>
    </lineage>
</organism>
<feature type="domain" description="PknH-like extracellular" evidence="1">
    <location>
        <begin position="92"/>
        <end position="267"/>
    </location>
</feature>
<dbReference type="AlphaFoldDB" id="A0A1B4Y0P3"/>
<reference evidence="2 3" key="1">
    <citation type="submission" date="2016-08" db="EMBL/GenBank/DDBJ databases">
        <title>Complete genome sequence of Mycobacterium shinshuense, a subspecies of M. ulcerans.</title>
        <authorList>
            <person name="Yoshida M."/>
            <person name="Ogura Y."/>
            <person name="Hayashi T."/>
            <person name="Hoshino Y."/>
        </authorList>
    </citation>
    <scope>NUCLEOTIDE SEQUENCE [LARGE SCALE GENOMIC DNA]</scope>
    <source>
        <strain evidence="3">ATCC 33728</strain>
    </source>
</reference>
<keyword evidence="2" id="KW-0449">Lipoprotein</keyword>
<protein>
    <submittedName>
        <fullName evidence="2">Lipoprotein</fullName>
    </submittedName>
</protein>
<sequence length="269" mass="29152">MSSSTGDSPVQQRQLRPRTAVRRKRLSTMRPDGSTRTTTMRFAGWRKWQMVFRAASSRRNRSAFIVCIAVLAISACSHQSTTAKPSTTTSTPPSGADALIISVEEVRRIANYEELTAHAHADLRHPPPGDLSAPGPCRAAGTSDLTFASGWLEFRSAGYSGVTDDIDPGGKALIDSVSQAVAIYPDEHVARNALDQLETSLTTCVAMHDPNYDFDVDKSDPTTLRITDAGWSHLYRAKNSVLISVGVLGIEPAERIANAVLEAICDRVK</sequence>
<dbReference type="Gene3D" id="3.40.1000.70">
    <property type="entry name" value="PknH-like extracellular domain"/>
    <property type="match status" value="1"/>
</dbReference>
<name>A0A1B4Y0P3_MYCUL</name>
<evidence type="ECO:0000259" key="1">
    <source>
        <dbReference type="Pfam" id="PF14032"/>
    </source>
</evidence>
<dbReference type="InterPro" id="IPR038232">
    <property type="entry name" value="PknH-like_Extracell_sf"/>
</dbReference>
<gene>
    <name evidence="2" type="primary">lpqQ</name>
    <name evidence="2" type="ORF">SHTP_1367</name>
</gene>
<dbReference type="Pfam" id="PF14032">
    <property type="entry name" value="PknH_C"/>
    <property type="match status" value="1"/>
</dbReference>
<evidence type="ECO:0000313" key="3">
    <source>
        <dbReference type="Proteomes" id="UP000218067"/>
    </source>
</evidence>
<dbReference type="InterPro" id="IPR026954">
    <property type="entry name" value="PknH-like_Extracell"/>
</dbReference>
<accession>A0A1B4Y0P3</accession>
<evidence type="ECO:0000313" key="2">
    <source>
        <dbReference type="EMBL" id="BAV40636.1"/>
    </source>
</evidence>
<dbReference type="Proteomes" id="UP000218067">
    <property type="component" value="Chromosome"/>
</dbReference>